<proteinExistence type="predicted"/>
<protein>
    <submittedName>
        <fullName evidence="2">Outer membrane protein</fullName>
    </submittedName>
</protein>
<dbReference type="OrthoDB" id="9768717at2"/>
<accession>F4KQP7</accession>
<dbReference type="eggNOG" id="COG4775">
    <property type="taxonomic scope" value="Bacteria"/>
</dbReference>
<dbReference type="RefSeq" id="WP_013765562.1">
    <property type="nucleotide sequence ID" value="NC_015510.1"/>
</dbReference>
<dbReference type="AlphaFoldDB" id="F4KQP7"/>
<dbReference type="STRING" id="760192.Halhy_3159"/>
<name>F4KQP7_HALH1</name>
<sequence length="467" mass="55300">MMRFVLSLCFWMYCTGAIAQEAYVVVDSIAISGHKRTHIQVILRELPFQIGDTILLKNLKERLEWGKQQVLNTGMFREGEIRYTPSVNKTNHIAVSIQLAESWYIYPTPYFELADRNFNVWWVDQDRALDRIIYGMDFVHRNFSGNRDRFQIKFTNGYTRNYSIGYKLPFINRKKTLGIDAAVSFAQNREINYATTENRQQFFKDEGQFNYHRFRSRFSLIYRPKLREQHEAKITYDDNKVAENIAKDLNPNFFLEGRSQQRFLSLAYTYTFDSRDCRPYPLKGQYFFASVEKDGLGIESRDRNALTFSSRYGHFLPLSERWNFSFIGRTKFSFIRTQQPYNDNRAIGYSDNDLVGYEYYVIDGPDMGIINTSFRFKLAEKRLCFGRVIPIERMRELPFKLYLAVNNDIGYVNDPFDFGANSFTNRMLWGKGIGLDAVFFFDKVFKIEYSFNHLWESGIFFHFNMNI</sequence>
<keyword evidence="3" id="KW-1185">Reference proteome</keyword>
<dbReference type="HOGENOM" id="CLU_044184_0_0_10"/>
<dbReference type="Gene3D" id="2.40.160.50">
    <property type="entry name" value="membrane protein fhac: a member of the omp85/tpsb transporter family"/>
    <property type="match status" value="1"/>
</dbReference>
<dbReference type="KEGG" id="hhy:Halhy_3159"/>
<feature type="signal peptide" evidence="1">
    <location>
        <begin position="1"/>
        <end position="19"/>
    </location>
</feature>
<evidence type="ECO:0000256" key="1">
    <source>
        <dbReference type="SAM" id="SignalP"/>
    </source>
</evidence>
<dbReference type="Gene3D" id="3.10.20.310">
    <property type="entry name" value="membrane protein fhac"/>
    <property type="match status" value="1"/>
</dbReference>
<evidence type="ECO:0000313" key="3">
    <source>
        <dbReference type="Proteomes" id="UP000008461"/>
    </source>
</evidence>
<organism evidence="2 3">
    <name type="scientific">Haliscomenobacter hydrossis (strain ATCC 27775 / DSM 1100 / LMG 10767 / O)</name>
    <dbReference type="NCBI Taxonomy" id="760192"/>
    <lineage>
        <taxon>Bacteria</taxon>
        <taxon>Pseudomonadati</taxon>
        <taxon>Bacteroidota</taxon>
        <taxon>Saprospiria</taxon>
        <taxon>Saprospirales</taxon>
        <taxon>Haliscomenobacteraceae</taxon>
        <taxon>Haliscomenobacter</taxon>
    </lineage>
</organism>
<keyword evidence="1" id="KW-0732">Signal</keyword>
<reference key="2">
    <citation type="submission" date="2011-04" db="EMBL/GenBank/DDBJ databases">
        <title>Complete sequence of chromosome of Haliscomenobacter hydrossis DSM 1100.</title>
        <authorList>
            <consortium name="US DOE Joint Genome Institute (JGI-PGF)"/>
            <person name="Lucas S."/>
            <person name="Han J."/>
            <person name="Lapidus A."/>
            <person name="Bruce D."/>
            <person name="Goodwin L."/>
            <person name="Pitluck S."/>
            <person name="Peters L."/>
            <person name="Kyrpides N."/>
            <person name="Mavromatis K."/>
            <person name="Ivanova N."/>
            <person name="Ovchinnikova G."/>
            <person name="Pagani I."/>
            <person name="Daligault H."/>
            <person name="Detter J.C."/>
            <person name="Han C."/>
            <person name="Land M."/>
            <person name="Hauser L."/>
            <person name="Markowitz V."/>
            <person name="Cheng J.-F."/>
            <person name="Hugenholtz P."/>
            <person name="Woyke T."/>
            <person name="Wu D."/>
            <person name="Verbarg S."/>
            <person name="Frueling A."/>
            <person name="Brambilla E."/>
            <person name="Klenk H.-P."/>
            <person name="Eisen J.A."/>
        </authorList>
    </citation>
    <scope>NUCLEOTIDE SEQUENCE</scope>
    <source>
        <strain>DSM 1100</strain>
    </source>
</reference>
<evidence type="ECO:0000313" key="2">
    <source>
        <dbReference type="EMBL" id="AEE51020.1"/>
    </source>
</evidence>
<dbReference type="EMBL" id="CP002691">
    <property type="protein sequence ID" value="AEE51020.1"/>
    <property type="molecule type" value="Genomic_DNA"/>
</dbReference>
<gene>
    <name evidence="2" type="ordered locus">Halhy_3159</name>
</gene>
<reference evidence="2 3" key="1">
    <citation type="journal article" date="2011" name="Stand. Genomic Sci.">
        <title>Complete genome sequence of Haliscomenobacter hydrossis type strain (O).</title>
        <authorList>
            <consortium name="US DOE Joint Genome Institute (JGI-PGF)"/>
            <person name="Daligault H."/>
            <person name="Lapidus A."/>
            <person name="Zeytun A."/>
            <person name="Nolan M."/>
            <person name="Lucas S."/>
            <person name="Del Rio T.G."/>
            <person name="Tice H."/>
            <person name="Cheng J.F."/>
            <person name="Tapia R."/>
            <person name="Han C."/>
            <person name="Goodwin L."/>
            <person name="Pitluck S."/>
            <person name="Liolios K."/>
            <person name="Pagani I."/>
            <person name="Ivanova N."/>
            <person name="Huntemann M."/>
            <person name="Mavromatis K."/>
            <person name="Mikhailova N."/>
            <person name="Pati A."/>
            <person name="Chen A."/>
            <person name="Palaniappan K."/>
            <person name="Land M."/>
            <person name="Hauser L."/>
            <person name="Brambilla E.M."/>
            <person name="Rohde M."/>
            <person name="Verbarg S."/>
            <person name="Goker M."/>
            <person name="Bristow J."/>
            <person name="Eisen J.A."/>
            <person name="Markowitz V."/>
            <person name="Hugenholtz P."/>
            <person name="Kyrpides N.C."/>
            <person name="Klenk H.P."/>
            <person name="Woyke T."/>
        </authorList>
    </citation>
    <scope>NUCLEOTIDE SEQUENCE [LARGE SCALE GENOMIC DNA]</scope>
    <source>
        <strain evidence="3">ATCC 27775 / DSM 1100 / LMG 10767 / O</strain>
    </source>
</reference>
<feature type="chain" id="PRO_5003315913" evidence="1">
    <location>
        <begin position="20"/>
        <end position="467"/>
    </location>
</feature>
<dbReference type="Proteomes" id="UP000008461">
    <property type="component" value="Chromosome"/>
</dbReference>